<protein>
    <submittedName>
        <fullName evidence="1">Uncharacterized protein</fullName>
    </submittedName>
</protein>
<reference evidence="1" key="1">
    <citation type="submission" date="2020-12" db="EMBL/GenBank/DDBJ databases">
        <title>Metabolic potential, ecology and presence of endohyphal bacteria is reflected in genomic diversity of Mucoromycotina.</title>
        <authorList>
            <person name="Muszewska A."/>
            <person name="Okrasinska A."/>
            <person name="Steczkiewicz K."/>
            <person name="Drgas O."/>
            <person name="Orlowska M."/>
            <person name="Perlinska-Lenart U."/>
            <person name="Aleksandrzak-Piekarczyk T."/>
            <person name="Szatraj K."/>
            <person name="Zielenkiewicz U."/>
            <person name="Pilsyk S."/>
            <person name="Malc E."/>
            <person name="Mieczkowski P."/>
            <person name="Kruszewska J.S."/>
            <person name="Biernat P."/>
            <person name="Pawlowska J."/>
        </authorList>
    </citation>
    <scope>NUCLEOTIDE SEQUENCE</scope>
    <source>
        <strain evidence="1">WA0000017839</strain>
    </source>
</reference>
<proteinExistence type="predicted"/>
<keyword evidence="2" id="KW-1185">Reference proteome</keyword>
<dbReference type="Proteomes" id="UP000603453">
    <property type="component" value="Unassembled WGS sequence"/>
</dbReference>
<evidence type="ECO:0000313" key="1">
    <source>
        <dbReference type="EMBL" id="KAG2193375.1"/>
    </source>
</evidence>
<sequence>MIKTKISNTFVRAHEICPDKGCYLFDPIVDANKIACPECGASRQSKSVVKMVNIGDHVSSMLACDEFRGEVEQYREVIDARTDQDPYTDFFSGSSYQELRSRGLFSGKHDIAIVLCVDGFTSHVSNESMVMIHVIISRIDPSIRYTDDNTFQIAILFGDTKTNFESYLRLIIQSLNRLSSQPIIVKRNGFHIATSKVYNLGVIADGVEIN</sequence>
<dbReference type="AlphaFoldDB" id="A0A8H7QJT0"/>
<name>A0A8H7QJT0_9FUNG</name>
<dbReference type="OrthoDB" id="2263388at2759"/>
<comment type="caution">
    <text evidence="1">The sequence shown here is derived from an EMBL/GenBank/DDBJ whole genome shotgun (WGS) entry which is preliminary data.</text>
</comment>
<evidence type="ECO:0000313" key="2">
    <source>
        <dbReference type="Proteomes" id="UP000603453"/>
    </source>
</evidence>
<accession>A0A8H7QJT0</accession>
<gene>
    <name evidence="1" type="ORF">INT47_001032</name>
</gene>
<organism evidence="1 2">
    <name type="scientific">Mucor saturninus</name>
    <dbReference type="NCBI Taxonomy" id="64648"/>
    <lineage>
        <taxon>Eukaryota</taxon>
        <taxon>Fungi</taxon>
        <taxon>Fungi incertae sedis</taxon>
        <taxon>Mucoromycota</taxon>
        <taxon>Mucoromycotina</taxon>
        <taxon>Mucoromycetes</taxon>
        <taxon>Mucorales</taxon>
        <taxon>Mucorineae</taxon>
        <taxon>Mucoraceae</taxon>
        <taxon>Mucor</taxon>
    </lineage>
</organism>
<dbReference type="EMBL" id="JAEPRD010000236">
    <property type="protein sequence ID" value="KAG2193375.1"/>
    <property type="molecule type" value="Genomic_DNA"/>
</dbReference>